<dbReference type="PANTHER" id="PTHR46558">
    <property type="entry name" value="TRACRIPTIONAL REGULATORY PROTEIN-RELATED-RELATED"/>
    <property type="match status" value="1"/>
</dbReference>
<gene>
    <name evidence="3" type="ORF">SAMN05216389_1386</name>
</gene>
<evidence type="ECO:0000259" key="2">
    <source>
        <dbReference type="PROSITE" id="PS50943"/>
    </source>
</evidence>
<dbReference type="Pfam" id="PF01381">
    <property type="entry name" value="HTH_3"/>
    <property type="match status" value="1"/>
</dbReference>
<protein>
    <submittedName>
        <fullName evidence="3">DNA-binding transcriptional regulator, XRE-family HTH domain</fullName>
    </submittedName>
</protein>
<dbReference type="PROSITE" id="PS50943">
    <property type="entry name" value="HTH_CROC1"/>
    <property type="match status" value="1"/>
</dbReference>
<name>A0A1I0HMG9_9BACI</name>
<dbReference type="GO" id="GO:0003677">
    <property type="term" value="F:DNA binding"/>
    <property type="evidence" value="ECO:0007669"/>
    <property type="project" value="UniProtKB-KW"/>
</dbReference>
<dbReference type="CDD" id="cd00093">
    <property type="entry name" value="HTH_XRE"/>
    <property type="match status" value="1"/>
</dbReference>
<reference evidence="3 4" key="1">
    <citation type="submission" date="2016-10" db="EMBL/GenBank/DDBJ databases">
        <authorList>
            <person name="de Groot N.N."/>
        </authorList>
    </citation>
    <scope>NUCLEOTIDE SEQUENCE [LARGE SCALE GENOMIC DNA]</scope>
    <source>
        <strain evidence="3 4">IBRC-M 10780</strain>
    </source>
</reference>
<organism evidence="3 4">
    <name type="scientific">Oceanobacillus limi</name>
    <dbReference type="NCBI Taxonomy" id="930131"/>
    <lineage>
        <taxon>Bacteria</taxon>
        <taxon>Bacillati</taxon>
        <taxon>Bacillota</taxon>
        <taxon>Bacilli</taxon>
        <taxon>Bacillales</taxon>
        <taxon>Bacillaceae</taxon>
        <taxon>Oceanobacillus</taxon>
    </lineage>
</organism>
<dbReference type="Proteomes" id="UP000198618">
    <property type="component" value="Unassembled WGS sequence"/>
</dbReference>
<dbReference type="STRING" id="930131.SAMN05216389_1386"/>
<sequence length="69" mass="8189">MKWEPKIGKIRRAKGLRQNHVADSIHVSYQSLSAWERGEAYPKAHYLFDLAEILECKVDDLYKRKEDKE</sequence>
<dbReference type="InterPro" id="IPR010982">
    <property type="entry name" value="Lambda_DNA-bd_dom_sf"/>
</dbReference>
<proteinExistence type="predicted"/>
<accession>A0A1I0HMG9</accession>
<dbReference type="OrthoDB" id="9812495at2"/>
<keyword evidence="1 3" id="KW-0238">DNA-binding</keyword>
<dbReference type="Gene3D" id="1.10.260.40">
    <property type="entry name" value="lambda repressor-like DNA-binding domains"/>
    <property type="match status" value="1"/>
</dbReference>
<evidence type="ECO:0000256" key="1">
    <source>
        <dbReference type="ARBA" id="ARBA00023125"/>
    </source>
</evidence>
<dbReference type="AlphaFoldDB" id="A0A1I0HMG9"/>
<dbReference type="InterPro" id="IPR001387">
    <property type="entry name" value="Cro/C1-type_HTH"/>
</dbReference>
<dbReference type="SMART" id="SM00530">
    <property type="entry name" value="HTH_XRE"/>
    <property type="match status" value="1"/>
</dbReference>
<evidence type="ECO:0000313" key="4">
    <source>
        <dbReference type="Proteomes" id="UP000198618"/>
    </source>
</evidence>
<keyword evidence="4" id="KW-1185">Reference proteome</keyword>
<feature type="domain" description="HTH cro/C1-type" evidence="2">
    <location>
        <begin position="7"/>
        <end position="61"/>
    </location>
</feature>
<dbReference type="PANTHER" id="PTHR46558:SF4">
    <property type="entry name" value="DNA-BIDING PHAGE PROTEIN"/>
    <property type="match status" value="1"/>
</dbReference>
<dbReference type="SUPFAM" id="SSF47413">
    <property type="entry name" value="lambda repressor-like DNA-binding domains"/>
    <property type="match status" value="1"/>
</dbReference>
<dbReference type="EMBL" id="FOHE01000038">
    <property type="protein sequence ID" value="SET84337.1"/>
    <property type="molecule type" value="Genomic_DNA"/>
</dbReference>
<evidence type="ECO:0000313" key="3">
    <source>
        <dbReference type="EMBL" id="SET84337.1"/>
    </source>
</evidence>
<dbReference type="RefSeq" id="WP_090873111.1">
    <property type="nucleotide sequence ID" value="NZ_FOHE01000038.1"/>
</dbReference>